<dbReference type="Pfam" id="PF11917">
    <property type="entry name" value="DUF3435"/>
    <property type="match status" value="1"/>
</dbReference>
<gene>
    <name evidence="2" type="ORF">K491DRAFT_723683</name>
</gene>
<name>A0A6A6SKJ9_9PLEO</name>
<proteinExistence type="predicted"/>
<evidence type="ECO:0000313" key="3">
    <source>
        <dbReference type="Proteomes" id="UP000799324"/>
    </source>
</evidence>
<dbReference type="PANTHER" id="PTHR37535:SF2">
    <property type="entry name" value="FINGER DOMAIN PROTEIN, PUTATIVE (AFU_ORTHOLOGUE AFUA_6G09300)-RELATED"/>
    <property type="match status" value="1"/>
</dbReference>
<reference evidence="2" key="1">
    <citation type="journal article" date="2020" name="Stud. Mycol.">
        <title>101 Dothideomycetes genomes: a test case for predicting lifestyles and emergence of pathogens.</title>
        <authorList>
            <person name="Haridas S."/>
            <person name="Albert R."/>
            <person name="Binder M."/>
            <person name="Bloem J."/>
            <person name="Labutti K."/>
            <person name="Salamov A."/>
            <person name="Andreopoulos B."/>
            <person name="Baker S."/>
            <person name="Barry K."/>
            <person name="Bills G."/>
            <person name="Bluhm B."/>
            <person name="Cannon C."/>
            <person name="Castanera R."/>
            <person name="Culley D."/>
            <person name="Daum C."/>
            <person name="Ezra D."/>
            <person name="Gonzalez J."/>
            <person name="Henrissat B."/>
            <person name="Kuo A."/>
            <person name="Liang C."/>
            <person name="Lipzen A."/>
            <person name="Lutzoni F."/>
            <person name="Magnuson J."/>
            <person name="Mondo S."/>
            <person name="Nolan M."/>
            <person name="Ohm R."/>
            <person name="Pangilinan J."/>
            <person name="Park H.-J."/>
            <person name="Ramirez L."/>
            <person name="Alfaro M."/>
            <person name="Sun H."/>
            <person name="Tritt A."/>
            <person name="Yoshinaga Y."/>
            <person name="Zwiers L.-H."/>
            <person name="Turgeon B."/>
            <person name="Goodwin S."/>
            <person name="Spatafora J."/>
            <person name="Crous P."/>
            <person name="Grigoriev I."/>
        </authorList>
    </citation>
    <scope>NUCLEOTIDE SEQUENCE</scope>
    <source>
        <strain evidence="2">CBS 122681</strain>
    </source>
</reference>
<dbReference type="Proteomes" id="UP000799324">
    <property type="component" value="Unassembled WGS sequence"/>
</dbReference>
<dbReference type="EMBL" id="MU004678">
    <property type="protein sequence ID" value="KAF2647143.1"/>
    <property type="molecule type" value="Genomic_DNA"/>
</dbReference>
<keyword evidence="3" id="KW-1185">Reference proteome</keyword>
<dbReference type="AlphaFoldDB" id="A0A6A6SKJ9"/>
<evidence type="ECO:0000313" key="2">
    <source>
        <dbReference type="EMBL" id="KAF2647143.1"/>
    </source>
</evidence>
<dbReference type="PANTHER" id="PTHR37535">
    <property type="entry name" value="FLUG DOMAIN PROTEIN"/>
    <property type="match status" value="1"/>
</dbReference>
<protein>
    <submittedName>
        <fullName evidence="2">Uncharacterized protein</fullName>
    </submittedName>
</protein>
<dbReference type="OrthoDB" id="5426797at2759"/>
<sequence length="575" mass="65372">MRTRRSAPATTVTAAAAAATTTTIITAAKTAPRRRKPDPELASPPSSAESSFSDAYLDTSSVEFNTCSDADMKVDILSGRDHGPHMDKEIASVASNSTSDVLSDASDAEPDSEAEAIMKNISRFRQEGPARPRNTDRITALWKRESEFWQRYCNIIQKKTRMSAKDQLIDCDPGVFKSYLFWRKNNFRIKKESAIEAYWERVSVYYHNVTGYAIGNDVLKDVRNWIPSLQLDRNPKEKRAMYVQDLYAILHALWVDDTKPLHGFIRVQISTLLLLSAATATRPGALVESASNRNSNKALCFKDVIVIKVRSVENPRRSTVVANVNLEHVKNKEKGGESKKFTFQIEEIAAFCIISYIIGIGHRQNAFEHGFTNIQQIFDLIIPVERNVLRVKWKEHFLDKPFFCDIEHTAEGARILKDKAFNYQKYRDIFVRLGRVAGFEERLELYQLRRASGSNINSILDPVSRNKTMGHTGDTYERYYTPNHIARDFQAIYFGSPSEEELIRSVARMGLARDRRAPTELSAEQQAQIRNDPMLAALRQPRRVQTATLRSRLLSTLYGRRHSSAQEIRAGEARD</sequence>
<evidence type="ECO:0000256" key="1">
    <source>
        <dbReference type="SAM" id="MobiDB-lite"/>
    </source>
</evidence>
<organism evidence="2 3">
    <name type="scientific">Lophiostoma macrostomum CBS 122681</name>
    <dbReference type="NCBI Taxonomy" id="1314788"/>
    <lineage>
        <taxon>Eukaryota</taxon>
        <taxon>Fungi</taxon>
        <taxon>Dikarya</taxon>
        <taxon>Ascomycota</taxon>
        <taxon>Pezizomycotina</taxon>
        <taxon>Dothideomycetes</taxon>
        <taxon>Pleosporomycetidae</taxon>
        <taxon>Pleosporales</taxon>
        <taxon>Lophiostomataceae</taxon>
        <taxon>Lophiostoma</taxon>
    </lineage>
</organism>
<feature type="compositionally biased region" description="Low complexity" evidence="1">
    <location>
        <begin position="40"/>
        <end position="53"/>
    </location>
</feature>
<feature type="region of interest" description="Disordered" evidence="1">
    <location>
        <begin position="23"/>
        <end position="53"/>
    </location>
</feature>
<dbReference type="InterPro" id="IPR021842">
    <property type="entry name" value="DUF3435"/>
</dbReference>
<accession>A0A6A6SKJ9</accession>